<organism evidence="1 2">
    <name type="scientific">Lipomyces orientalis</name>
    <dbReference type="NCBI Taxonomy" id="1233043"/>
    <lineage>
        <taxon>Eukaryota</taxon>
        <taxon>Fungi</taxon>
        <taxon>Dikarya</taxon>
        <taxon>Ascomycota</taxon>
        <taxon>Saccharomycotina</taxon>
        <taxon>Lipomycetes</taxon>
        <taxon>Lipomycetales</taxon>
        <taxon>Lipomycetaceae</taxon>
        <taxon>Lipomyces</taxon>
    </lineage>
</organism>
<gene>
    <name evidence="1" type="ORF">V1517DRAFT_342104</name>
</gene>
<proteinExistence type="predicted"/>
<dbReference type="Proteomes" id="UP001489719">
    <property type="component" value="Unassembled WGS sequence"/>
</dbReference>
<sequence>GLKLDCVNFYESAQLAWVRSSLMDYVIEHWKLSLLWAAAYGTACVGMFKSNEIAGPLGYASGAAAGVISIIAFGMFTMEFYNGVKALESPSNLLSDKRV</sequence>
<feature type="non-terminal residue" evidence="1">
    <location>
        <position position="1"/>
    </location>
</feature>
<dbReference type="EMBL" id="MU970240">
    <property type="protein sequence ID" value="KAK9319029.1"/>
    <property type="molecule type" value="Genomic_DNA"/>
</dbReference>
<keyword evidence="2" id="KW-1185">Reference proteome</keyword>
<evidence type="ECO:0000313" key="2">
    <source>
        <dbReference type="Proteomes" id="UP001489719"/>
    </source>
</evidence>
<accession>A0ACC3TD52</accession>
<reference evidence="2" key="1">
    <citation type="journal article" date="2024" name="Front. Bioeng. Biotechnol.">
        <title>Genome-scale model development and genomic sequencing of the oleaginous clade Lipomyces.</title>
        <authorList>
            <person name="Czajka J.J."/>
            <person name="Han Y."/>
            <person name="Kim J."/>
            <person name="Mondo S.J."/>
            <person name="Hofstad B.A."/>
            <person name="Robles A."/>
            <person name="Haridas S."/>
            <person name="Riley R."/>
            <person name="LaButti K."/>
            <person name="Pangilinan J."/>
            <person name="Andreopoulos W."/>
            <person name="Lipzen A."/>
            <person name="Yan J."/>
            <person name="Wang M."/>
            <person name="Ng V."/>
            <person name="Grigoriev I.V."/>
            <person name="Spatafora J.W."/>
            <person name="Magnuson J.K."/>
            <person name="Baker S.E."/>
            <person name="Pomraning K.R."/>
        </authorList>
    </citation>
    <scope>NUCLEOTIDE SEQUENCE [LARGE SCALE GENOMIC DNA]</scope>
    <source>
        <strain evidence="2">CBS 10300</strain>
    </source>
</reference>
<protein>
    <submittedName>
        <fullName evidence="1">Uncharacterized protein</fullName>
    </submittedName>
</protein>
<comment type="caution">
    <text evidence="1">The sequence shown here is derived from an EMBL/GenBank/DDBJ whole genome shotgun (WGS) entry which is preliminary data.</text>
</comment>
<name>A0ACC3TD52_9ASCO</name>
<evidence type="ECO:0000313" key="1">
    <source>
        <dbReference type="EMBL" id="KAK9319029.1"/>
    </source>
</evidence>